<name>A0A9D7XME4_9BACT</name>
<sequence>MHRQDLYMQVWGYGGARGSFRLCVKDLGVVTLDSSELPIVSINSLGQNIINDTKINALMKIHTMVPV</sequence>
<evidence type="ECO:0000313" key="1">
    <source>
        <dbReference type="EMBL" id="MBK9982164.1"/>
    </source>
</evidence>
<gene>
    <name evidence="1" type="ORF">IPP15_07015</name>
</gene>
<dbReference type="AlphaFoldDB" id="A0A9D7XME4"/>
<dbReference type="Proteomes" id="UP000808337">
    <property type="component" value="Unassembled WGS sequence"/>
</dbReference>
<organism evidence="1 2">
    <name type="scientific">Candidatus Opimibacter skivensis</name>
    <dbReference type="NCBI Taxonomy" id="2982028"/>
    <lineage>
        <taxon>Bacteria</taxon>
        <taxon>Pseudomonadati</taxon>
        <taxon>Bacteroidota</taxon>
        <taxon>Saprospiria</taxon>
        <taxon>Saprospirales</taxon>
        <taxon>Saprospiraceae</taxon>
        <taxon>Candidatus Opimibacter</taxon>
    </lineage>
</organism>
<reference evidence="1 2" key="1">
    <citation type="submission" date="2020-10" db="EMBL/GenBank/DDBJ databases">
        <title>Connecting structure to function with the recovery of over 1000 high-quality activated sludge metagenome-assembled genomes encoding full-length rRNA genes using long-read sequencing.</title>
        <authorList>
            <person name="Singleton C.M."/>
            <person name="Petriglieri F."/>
            <person name="Kristensen J.M."/>
            <person name="Kirkegaard R.H."/>
            <person name="Michaelsen T.Y."/>
            <person name="Andersen M.H."/>
            <person name="Karst S.M."/>
            <person name="Dueholm M.S."/>
            <person name="Nielsen P.H."/>
            <person name="Albertsen M."/>
        </authorList>
    </citation>
    <scope>NUCLEOTIDE SEQUENCE [LARGE SCALE GENOMIC DNA]</scope>
    <source>
        <strain evidence="1">Ribe_18-Q3-R11-54_MAXAC.273</strain>
    </source>
</reference>
<evidence type="ECO:0000313" key="2">
    <source>
        <dbReference type="Proteomes" id="UP000808337"/>
    </source>
</evidence>
<comment type="caution">
    <text evidence="1">The sequence shown here is derived from an EMBL/GenBank/DDBJ whole genome shotgun (WGS) entry which is preliminary data.</text>
</comment>
<protein>
    <submittedName>
        <fullName evidence="1">Uncharacterized protein</fullName>
    </submittedName>
</protein>
<accession>A0A9D7XME4</accession>
<proteinExistence type="predicted"/>
<dbReference type="EMBL" id="JADKGY010000003">
    <property type="protein sequence ID" value="MBK9982164.1"/>
    <property type="molecule type" value="Genomic_DNA"/>
</dbReference>